<dbReference type="EMBL" id="JBHSJD010000024">
    <property type="protein sequence ID" value="MFC5025878.1"/>
    <property type="molecule type" value="Genomic_DNA"/>
</dbReference>
<evidence type="ECO:0000256" key="1">
    <source>
        <dbReference type="ARBA" id="ARBA00022729"/>
    </source>
</evidence>
<dbReference type="Proteomes" id="UP001595829">
    <property type="component" value="Unassembled WGS sequence"/>
</dbReference>
<keyword evidence="5" id="KW-1185">Reference proteome</keyword>
<protein>
    <submittedName>
        <fullName evidence="4">ABC transporter substrate-binding protein</fullName>
    </submittedName>
</protein>
<gene>
    <name evidence="4" type="ORF">ACFPM3_27490</name>
</gene>
<reference evidence="5" key="1">
    <citation type="journal article" date="2019" name="Int. J. Syst. Evol. Microbiol.">
        <title>The Global Catalogue of Microorganisms (GCM) 10K type strain sequencing project: providing services to taxonomists for standard genome sequencing and annotation.</title>
        <authorList>
            <consortium name="The Broad Institute Genomics Platform"/>
            <consortium name="The Broad Institute Genome Sequencing Center for Infectious Disease"/>
            <person name="Wu L."/>
            <person name="Ma J."/>
        </authorList>
    </citation>
    <scope>NUCLEOTIDE SEQUENCE [LARGE SCALE GENOMIC DNA]</scope>
    <source>
        <strain evidence="5">CGMCC 4.1648</strain>
    </source>
</reference>
<comment type="caution">
    <text evidence="4">The sequence shown here is derived from an EMBL/GenBank/DDBJ whole genome shotgun (WGS) entry which is preliminary data.</text>
</comment>
<dbReference type="PANTHER" id="PTHR35936:SF17">
    <property type="entry name" value="ARGININE-BINDING EXTRACELLULAR PROTEIN ARTP"/>
    <property type="match status" value="1"/>
</dbReference>
<evidence type="ECO:0000259" key="3">
    <source>
        <dbReference type="SMART" id="SM00062"/>
    </source>
</evidence>
<proteinExistence type="predicted"/>
<dbReference type="RefSeq" id="WP_345689203.1">
    <property type="nucleotide sequence ID" value="NZ_BAABIT010000001.1"/>
</dbReference>
<feature type="region of interest" description="Disordered" evidence="2">
    <location>
        <begin position="1"/>
        <end position="20"/>
    </location>
</feature>
<keyword evidence="1" id="KW-0732">Signal</keyword>
<evidence type="ECO:0000313" key="4">
    <source>
        <dbReference type="EMBL" id="MFC5025878.1"/>
    </source>
</evidence>
<feature type="domain" description="Solute-binding protein family 3/N-terminal" evidence="3">
    <location>
        <begin position="74"/>
        <end position="314"/>
    </location>
</feature>
<dbReference type="SUPFAM" id="SSF53850">
    <property type="entry name" value="Periplasmic binding protein-like II"/>
    <property type="match status" value="1"/>
</dbReference>
<sequence length="326" mass="33630">MTASTTRRSTAAQTGTRRTSKAAAVAAIAVAGSLLLTSCGDQTESGKKDKDSGAVKSSAPLFSKLPADIQKAGVIKVGTDATYAPMEFKQGNDIVGVDPDIAKALSKQLGVEFEFTSGTFDTLLGALPTGRYNVIMSSMSDTKARQEGLDDKGKKTGTGVDFVDYFTASTGILVKKGNPQGIKSLDDLCGKKIAVQRGTTYETAAKELAAKCEKDGKGKLTVESFPTDAEAQTRVKSGGAVADLNDSPVAAYIAKTAGGGNDFEAIANKSDAGYFGIAVDKKNTQLRDAIKEALDAIIADGTYKAALDKWGAGDGAITKAVINGGS</sequence>
<evidence type="ECO:0000256" key="2">
    <source>
        <dbReference type="SAM" id="MobiDB-lite"/>
    </source>
</evidence>
<name>A0ABV9XMC1_9ACTN</name>
<dbReference type="SMART" id="SM00062">
    <property type="entry name" value="PBPb"/>
    <property type="match status" value="1"/>
</dbReference>
<accession>A0ABV9XMC1</accession>
<dbReference type="Pfam" id="PF00497">
    <property type="entry name" value="SBP_bac_3"/>
    <property type="match status" value="1"/>
</dbReference>
<dbReference type="PANTHER" id="PTHR35936">
    <property type="entry name" value="MEMBRANE-BOUND LYTIC MUREIN TRANSGLYCOSYLASE F"/>
    <property type="match status" value="1"/>
</dbReference>
<organism evidence="4 5">
    <name type="scientific">Streptomyces coeruleoprunus</name>
    <dbReference type="NCBI Taxonomy" id="285563"/>
    <lineage>
        <taxon>Bacteria</taxon>
        <taxon>Bacillati</taxon>
        <taxon>Actinomycetota</taxon>
        <taxon>Actinomycetes</taxon>
        <taxon>Kitasatosporales</taxon>
        <taxon>Streptomycetaceae</taxon>
        <taxon>Streptomyces</taxon>
    </lineage>
</organism>
<dbReference type="InterPro" id="IPR001638">
    <property type="entry name" value="Solute-binding_3/MltF_N"/>
</dbReference>
<dbReference type="CDD" id="cd01004">
    <property type="entry name" value="PBP2_MidA_like"/>
    <property type="match status" value="1"/>
</dbReference>
<evidence type="ECO:0000313" key="5">
    <source>
        <dbReference type="Proteomes" id="UP001595829"/>
    </source>
</evidence>
<dbReference type="Gene3D" id="3.40.190.10">
    <property type="entry name" value="Periplasmic binding protein-like II"/>
    <property type="match status" value="2"/>
</dbReference>